<name>A0AAN8IK45_TRICO</name>
<dbReference type="Proteomes" id="UP001331761">
    <property type="component" value="Unassembled WGS sequence"/>
</dbReference>
<comment type="caution">
    <text evidence="2">The sequence shown here is derived from an EMBL/GenBank/DDBJ whole genome shotgun (WGS) entry which is preliminary data.</text>
</comment>
<organism evidence="2 3">
    <name type="scientific">Trichostrongylus colubriformis</name>
    <name type="common">Black scour worm</name>
    <dbReference type="NCBI Taxonomy" id="6319"/>
    <lineage>
        <taxon>Eukaryota</taxon>
        <taxon>Metazoa</taxon>
        <taxon>Ecdysozoa</taxon>
        <taxon>Nematoda</taxon>
        <taxon>Chromadorea</taxon>
        <taxon>Rhabditida</taxon>
        <taxon>Rhabditina</taxon>
        <taxon>Rhabditomorpha</taxon>
        <taxon>Strongyloidea</taxon>
        <taxon>Trichostrongylidae</taxon>
        <taxon>Trichostrongylus</taxon>
    </lineage>
</organism>
<dbReference type="InterPro" id="IPR036249">
    <property type="entry name" value="Thioredoxin-like_sf"/>
</dbReference>
<sequence>KSNNYRWISVIATSSVQKFEHPMDFRIPHFVVHDFSDGEESKVIRMILTYAGIEYESNDINRDDFFLEDYPFHSLPVLEVNKRKLGNVPAICRQLGWRYGGYHFHPFI</sequence>
<accession>A0AAN8IK45</accession>
<evidence type="ECO:0000313" key="2">
    <source>
        <dbReference type="EMBL" id="KAK5976501.1"/>
    </source>
</evidence>
<evidence type="ECO:0000313" key="3">
    <source>
        <dbReference type="Proteomes" id="UP001331761"/>
    </source>
</evidence>
<keyword evidence="3" id="KW-1185">Reference proteome</keyword>
<dbReference type="EMBL" id="WIXE01011788">
    <property type="protein sequence ID" value="KAK5976501.1"/>
    <property type="molecule type" value="Genomic_DNA"/>
</dbReference>
<reference evidence="2 3" key="1">
    <citation type="submission" date="2019-10" db="EMBL/GenBank/DDBJ databases">
        <title>Assembly and Annotation for the nematode Trichostrongylus colubriformis.</title>
        <authorList>
            <person name="Martin J."/>
        </authorList>
    </citation>
    <scope>NUCLEOTIDE SEQUENCE [LARGE SCALE GENOMIC DNA]</scope>
    <source>
        <strain evidence="2">G859</strain>
        <tissue evidence="2">Whole worm</tissue>
    </source>
</reference>
<protein>
    <submittedName>
        <fullName evidence="2">GST N-terminal domain-containing protein</fullName>
    </submittedName>
</protein>
<proteinExistence type="predicted"/>
<dbReference type="PROSITE" id="PS50404">
    <property type="entry name" value="GST_NTER"/>
    <property type="match status" value="1"/>
</dbReference>
<feature type="non-terminal residue" evidence="2">
    <location>
        <position position="1"/>
    </location>
</feature>
<dbReference type="Gene3D" id="3.40.30.10">
    <property type="entry name" value="Glutaredoxin"/>
    <property type="match status" value="1"/>
</dbReference>
<gene>
    <name evidence="2" type="ORF">GCK32_020260</name>
</gene>
<evidence type="ECO:0000259" key="1">
    <source>
        <dbReference type="PROSITE" id="PS50404"/>
    </source>
</evidence>
<dbReference type="SUPFAM" id="SSF52833">
    <property type="entry name" value="Thioredoxin-like"/>
    <property type="match status" value="1"/>
</dbReference>
<dbReference type="Pfam" id="PF13417">
    <property type="entry name" value="GST_N_3"/>
    <property type="match status" value="1"/>
</dbReference>
<dbReference type="AlphaFoldDB" id="A0AAN8IK45"/>
<feature type="non-terminal residue" evidence="2">
    <location>
        <position position="108"/>
    </location>
</feature>
<dbReference type="InterPro" id="IPR004045">
    <property type="entry name" value="Glutathione_S-Trfase_N"/>
</dbReference>
<feature type="domain" description="GST N-terminal" evidence="1">
    <location>
        <begin position="28"/>
        <end position="103"/>
    </location>
</feature>